<dbReference type="GO" id="GO:0030313">
    <property type="term" value="C:cell envelope"/>
    <property type="evidence" value="ECO:0007669"/>
    <property type="project" value="UniProtKB-SubCell"/>
</dbReference>
<keyword evidence="5" id="KW-1133">Transmembrane helix</keyword>
<dbReference type="Proteomes" id="UP000199025">
    <property type="component" value="Unassembled WGS sequence"/>
</dbReference>
<keyword evidence="4" id="KW-0186">Copper</keyword>
<dbReference type="GO" id="GO:0042597">
    <property type="term" value="C:periplasmic space"/>
    <property type="evidence" value="ECO:0007669"/>
    <property type="project" value="InterPro"/>
</dbReference>
<dbReference type="InterPro" id="IPR032694">
    <property type="entry name" value="CopC/D"/>
</dbReference>
<gene>
    <name evidence="8" type="ORF">SAMN05421835_13127</name>
</gene>
<dbReference type="InterPro" id="IPR014755">
    <property type="entry name" value="Cu-Rt/internalin_Ig-like"/>
</dbReference>
<protein>
    <recommendedName>
        <fullName evidence="7">CopC domain-containing protein</fullName>
    </recommendedName>
</protein>
<keyword evidence="2" id="KW-0479">Metal-binding</keyword>
<reference evidence="8 9" key="1">
    <citation type="submission" date="2016-10" db="EMBL/GenBank/DDBJ databases">
        <authorList>
            <person name="de Groot N.N."/>
        </authorList>
    </citation>
    <scope>NUCLEOTIDE SEQUENCE [LARGE SCALE GENOMIC DNA]</scope>
    <source>
        <strain evidence="8 9">DSM 44468</strain>
    </source>
</reference>
<feature type="signal peptide" evidence="6">
    <location>
        <begin position="1"/>
        <end position="26"/>
    </location>
</feature>
<evidence type="ECO:0000256" key="3">
    <source>
        <dbReference type="ARBA" id="ARBA00022729"/>
    </source>
</evidence>
<proteinExistence type="predicted"/>
<evidence type="ECO:0000313" key="9">
    <source>
        <dbReference type="Proteomes" id="UP000199025"/>
    </source>
</evidence>
<dbReference type="InterPro" id="IPR007348">
    <property type="entry name" value="CopC_dom"/>
</dbReference>
<evidence type="ECO:0000256" key="6">
    <source>
        <dbReference type="SAM" id="SignalP"/>
    </source>
</evidence>
<dbReference type="AlphaFoldDB" id="A0A1I4BXX4"/>
<evidence type="ECO:0000256" key="1">
    <source>
        <dbReference type="ARBA" id="ARBA00004196"/>
    </source>
</evidence>
<evidence type="ECO:0000313" key="8">
    <source>
        <dbReference type="EMBL" id="SFK73668.1"/>
    </source>
</evidence>
<dbReference type="EMBL" id="FORP01000031">
    <property type="protein sequence ID" value="SFK73668.1"/>
    <property type="molecule type" value="Genomic_DNA"/>
</dbReference>
<keyword evidence="3 6" id="KW-0732">Signal</keyword>
<dbReference type="GO" id="GO:0046688">
    <property type="term" value="P:response to copper ion"/>
    <property type="evidence" value="ECO:0007669"/>
    <property type="project" value="InterPro"/>
</dbReference>
<dbReference type="PANTHER" id="PTHR34820">
    <property type="entry name" value="INNER MEMBRANE PROTEIN YEBZ"/>
    <property type="match status" value="1"/>
</dbReference>
<keyword evidence="5" id="KW-0812">Transmembrane</keyword>
<dbReference type="Pfam" id="PF04234">
    <property type="entry name" value="CopC"/>
    <property type="match status" value="1"/>
</dbReference>
<evidence type="ECO:0000256" key="2">
    <source>
        <dbReference type="ARBA" id="ARBA00022723"/>
    </source>
</evidence>
<dbReference type="GO" id="GO:0005886">
    <property type="term" value="C:plasma membrane"/>
    <property type="evidence" value="ECO:0007669"/>
    <property type="project" value="TreeGrafter"/>
</dbReference>
<name>A0A1I4BXX4_9PSEU</name>
<evidence type="ECO:0000259" key="7">
    <source>
        <dbReference type="Pfam" id="PF04234"/>
    </source>
</evidence>
<feature type="chain" id="PRO_5011549899" description="CopC domain-containing protein" evidence="6">
    <location>
        <begin position="27"/>
        <end position="176"/>
    </location>
</feature>
<dbReference type="SUPFAM" id="SSF81296">
    <property type="entry name" value="E set domains"/>
    <property type="match status" value="1"/>
</dbReference>
<dbReference type="InterPro" id="IPR014756">
    <property type="entry name" value="Ig_E-set"/>
</dbReference>
<evidence type="ECO:0000256" key="5">
    <source>
        <dbReference type="SAM" id="Phobius"/>
    </source>
</evidence>
<dbReference type="Gene3D" id="2.60.40.1220">
    <property type="match status" value="1"/>
</dbReference>
<feature type="transmembrane region" description="Helical" evidence="5">
    <location>
        <begin position="153"/>
        <end position="171"/>
    </location>
</feature>
<dbReference type="STRING" id="115433.SAMN05421835_13127"/>
<dbReference type="GO" id="GO:0005507">
    <property type="term" value="F:copper ion binding"/>
    <property type="evidence" value="ECO:0007669"/>
    <property type="project" value="InterPro"/>
</dbReference>
<feature type="domain" description="CopC" evidence="7">
    <location>
        <begin position="27"/>
        <end position="121"/>
    </location>
</feature>
<organism evidence="8 9">
    <name type="scientific">Amycolatopsis sacchari</name>
    <dbReference type="NCBI Taxonomy" id="115433"/>
    <lineage>
        <taxon>Bacteria</taxon>
        <taxon>Bacillati</taxon>
        <taxon>Actinomycetota</taxon>
        <taxon>Actinomycetes</taxon>
        <taxon>Pseudonocardiales</taxon>
        <taxon>Pseudonocardiaceae</taxon>
        <taxon>Amycolatopsis</taxon>
    </lineage>
</organism>
<dbReference type="OrthoDB" id="5242236at2"/>
<sequence length="176" mass="17476">MRSLKALAVAGAAAALVVGAAPIAQAHNVLVSSDPAKGASIAAAPAQVRLVFNEPVDNGPNEISVTGPDGSSRWDTGPTTVSGATVSVGLRNLGPAGVYTVNYHIVSEDGHPVSDAFAFTLTTAGTGTPTTPAAATPTVAAATTATTDGTVPVWVWIIAAAVLLISGLLVARRVSR</sequence>
<keyword evidence="9" id="KW-1185">Reference proteome</keyword>
<evidence type="ECO:0000256" key="4">
    <source>
        <dbReference type="ARBA" id="ARBA00023008"/>
    </source>
</evidence>
<accession>A0A1I4BXX4</accession>
<dbReference type="RefSeq" id="WP_091515561.1">
    <property type="nucleotide sequence ID" value="NZ_CBDQZW010000071.1"/>
</dbReference>
<comment type="subcellular location">
    <subcellularLocation>
        <location evidence="1">Cell envelope</location>
    </subcellularLocation>
</comment>
<dbReference type="PANTHER" id="PTHR34820:SF4">
    <property type="entry name" value="INNER MEMBRANE PROTEIN YEBZ"/>
    <property type="match status" value="1"/>
</dbReference>
<keyword evidence="5" id="KW-0472">Membrane</keyword>
<dbReference type="GO" id="GO:0006825">
    <property type="term" value="P:copper ion transport"/>
    <property type="evidence" value="ECO:0007669"/>
    <property type="project" value="InterPro"/>
</dbReference>